<evidence type="ECO:0000313" key="2">
    <source>
        <dbReference type="Proteomes" id="UP000199478"/>
    </source>
</evidence>
<organism evidence="1 2">
    <name type="scientific">Yoonia tamlensis</name>
    <dbReference type="NCBI Taxonomy" id="390270"/>
    <lineage>
        <taxon>Bacteria</taxon>
        <taxon>Pseudomonadati</taxon>
        <taxon>Pseudomonadota</taxon>
        <taxon>Alphaproteobacteria</taxon>
        <taxon>Rhodobacterales</taxon>
        <taxon>Paracoccaceae</taxon>
        <taxon>Yoonia</taxon>
    </lineage>
</organism>
<gene>
    <name evidence="1" type="ORF">SAMN04488005_2353</name>
</gene>
<accession>A0A1I6GYQ1</accession>
<dbReference type="EMBL" id="FOYP01000001">
    <property type="protein sequence ID" value="SFR47313.1"/>
    <property type="molecule type" value="Genomic_DNA"/>
</dbReference>
<keyword evidence="2" id="KW-1185">Reference proteome</keyword>
<dbReference type="Proteomes" id="UP000199478">
    <property type="component" value="Unassembled WGS sequence"/>
</dbReference>
<sequence>MIEIQRKRRELIELPIVGQEFVARPGETTVGSILIQEVRLDSRGDEETVHILGFG</sequence>
<dbReference type="AlphaFoldDB" id="A0A1I6GYQ1"/>
<proteinExistence type="predicted"/>
<protein>
    <submittedName>
        <fullName evidence="1">Uncharacterized protein</fullName>
    </submittedName>
</protein>
<reference evidence="2" key="1">
    <citation type="submission" date="2016-10" db="EMBL/GenBank/DDBJ databases">
        <authorList>
            <person name="Varghese N."/>
            <person name="Submissions S."/>
        </authorList>
    </citation>
    <scope>NUCLEOTIDE SEQUENCE [LARGE SCALE GENOMIC DNA]</scope>
    <source>
        <strain evidence="2">DSM 26879</strain>
    </source>
</reference>
<evidence type="ECO:0000313" key="1">
    <source>
        <dbReference type="EMBL" id="SFR47313.1"/>
    </source>
</evidence>
<name>A0A1I6GYQ1_9RHOB</name>